<dbReference type="InterPro" id="IPR052346">
    <property type="entry name" value="O-mannosyl-transferase_TMTC"/>
</dbReference>
<sequence length="212" mass="22607">MPFFDSTFRRSLLAAVAATALLTGCATKKEPAVTGSIERSAPALEQAKSLAKAGRNEEALAALAKMNGKTPDWRAYNLQGTILDRMGRMDDAQKQYQAALKLAPNDPGVMSNLGLSLALSQKPTEAESILRRAAALPTATPKVRQNLALVLALQGKYAEAEELARRDLPADQAAANVKYWKQTMKPAAAKAQAPTAAPKPKDPVETGSLNLR</sequence>
<protein>
    <submittedName>
        <fullName evidence="5">Uncharacterized protein</fullName>
    </submittedName>
</protein>
<evidence type="ECO:0000313" key="6">
    <source>
        <dbReference type="Proteomes" id="UP000515317"/>
    </source>
</evidence>
<dbReference type="SMART" id="SM00028">
    <property type="entry name" value="TPR"/>
    <property type="match status" value="3"/>
</dbReference>
<dbReference type="SUPFAM" id="SSF48452">
    <property type="entry name" value="TPR-like"/>
    <property type="match status" value="1"/>
</dbReference>
<feature type="repeat" description="TPR" evidence="3">
    <location>
        <begin position="73"/>
        <end position="106"/>
    </location>
</feature>
<proteinExistence type="predicted"/>
<keyword evidence="6" id="KW-1185">Reference proteome</keyword>
<feature type="compositionally biased region" description="Low complexity" evidence="4">
    <location>
        <begin position="185"/>
        <end position="198"/>
    </location>
</feature>
<dbReference type="InterPro" id="IPR019734">
    <property type="entry name" value="TPR_rpt"/>
</dbReference>
<dbReference type="AlphaFoldDB" id="A0A6S6QVQ4"/>
<evidence type="ECO:0000256" key="4">
    <source>
        <dbReference type="SAM" id="MobiDB-lite"/>
    </source>
</evidence>
<feature type="region of interest" description="Disordered" evidence="4">
    <location>
        <begin position="185"/>
        <end position="212"/>
    </location>
</feature>
<name>A0A6S6QVQ4_9HYPH</name>
<evidence type="ECO:0000256" key="3">
    <source>
        <dbReference type="PROSITE-ProRule" id="PRU00339"/>
    </source>
</evidence>
<dbReference type="InterPro" id="IPR011990">
    <property type="entry name" value="TPR-like_helical_dom_sf"/>
</dbReference>
<dbReference type="PANTHER" id="PTHR44227">
    <property type="match status" value="1"/>
</dbReference>
<organism evidence="5 6">
    <name type="scientific">Terrihabitans soli</name>
    <dbReference type="NCBI Taxonomy" id="708113"/>
    <lineage>
        <taxon>Bacteria</taxon>
        <taxon>Pseudomonadati</taxon>
        <taxon>Pseudomonadota</taxon>
        <taxon>Alphaproteobacteria</taxon>
        <taxon>Hyphomicrobiales</taxon>
        <taxon>Terrihabitans</taxon>
    </lineage>
</organism>
<accession>A0A6S6QVQ4</accession>
<evidence type="ECO:0000256" key="1">
    <source>
        <dbReference type="ARBA" id="ARBA00022737"/>
    </source>
</evidence>
<dbReference type="Gene3D" id="1.25.40.10">
    <property type="entry name" value="Tetratricopeptide repeat domain"/>
    <property type="match status" value="2"/>
</dbReference>
<dbReference type="EMBL" id="AP023361">
    <property type="protein sequence ID" value="BCJ92027.1"/>
    <property type="molecule type" value="Genomic_DNA"/>
</dbReference>
<keyword evidence="1" id="KW-0677">Repeat</keyword>
<keyword evidence="2 3" id="KW-0802">TPR repeat</keyword>
<evidence type="ECO:0000313" key="5">
    <source>
        <dbReference type="EMBL" id="BCJ92027.1"/>
    </source>
</evidence>
<dbReference type="RefSeq" id="WP_222875633.1">
    <property type="nucleotide sequence ID" value="NZ_AP023361.1"/>
</dbReference>
<reference evidence="5 6" key="1">
    <citation type="submission" date="2020-08" db="EMBL/GenBank/DDBJ databases">
        <title>Genome sequence of Rhizobiales bacterium strain IZ6.</title>
        <authorList>
            <person name="Nakai R."/>
            <person name="Naganuma T."/>
        </authorList>
    </citation>
    <scope>NUCLEOTIDE SEQUENCE [LARGE SCALE GENOMIC DNA]</scope>
    <source>
        <strain evidence="5 6">IZ6</strain>
    </source>
</reference>
<dbReference type="KEGG" id="tso:IZ6_27620"/>
<dbReference type="PROSITE" id="PS50005">
    <property type="entry name" value="TPR"/>
    <property type="match status" value="1"/>
</dbReference>
<dbReference type="Pfam" id="PF13432">
    <property type="entry name" value="TPR_16"/>
    <property type="match status" value="1"/>
</dbReference>
<gene>
    <name evidence="5" type="ORF">IZ6_27620</name>
</gene>
<dbReference type="Pfam" id="PF13374">
    <property type="entry name" value="TPR_10"/>
    <property type="match status" value="1"/>
</dbReference>
<dbReference type="Proteomes" id="UP000515317">
    <property type="component" value="Chromosome"/>
</dbReference>
<evidence type="ECO:0000256" key="2">
    <source>
        <dbReference type="ARBA" id="ARBA00022803"/>
    </source>
</evidence>
<dbReference type="PANTHER" id="PTHR44227:SF3">
    <property type="entry name" value="PROTEIN O-MANNOSYL-TRANSFERASE TMTC4"/>
    <property type="match status" value="1"/>
</dbReference>